<proteinExistence type="predicted"/>
<dbReference type="GeneID" id="303194698"/>
<dbReference type="InterPro" id="IPR010315">
    <property type="entry name" value="DUF915_hydro-like"/>
</dbReference>
<dbReference type="InterPro" id="IPR029058">
    <property type="entry name" value="AB_hydrolase_fold"/>
</dbReference>
<evidence type="ECO:0000313" key="2">
    <source>
        <dbReference type="Proteomes" id="UP000530186"/>
    </source>
</evidence>
<gene>
    <name evidence="1" type="ORF">HZR21_04115</name>
</gene>
<organism evidence="1 2">
    <name type="scientific">Pseudolactococcus laudensis</name>
    <dbReference type="NCBI Taxonomy" id="1494461"/>
    <lineage>
        <taxon>Bacteria</taxon>
        <taxon>Bacillati</taxon>
        <taxon>Bacillota</taxon>
        <taxon>Bacilli</taxon>
        <taxon>Lactobacillales</taxon>
        <taxon>Streptococcaceae</taxon>
        <taxon>Pseudolactococcus</taxon>
    </lineage>
</organism>
<protein>
    <submittedName>
        <fullName evidence="1">Alpha/beta hydrolase</fullName>
    </submittedName>
</protein>
<dbReference type="GO" id="GO:0016787">
    <property type="term" value="F:hydrolase activity"/>
    <property type="evidence" value="ECO:0007669"/>
    <property type="project" value="UniProtKB-KW"/>
</dbReference>
<comment type="caution">
    <text evidence="1">The sequence shown here is derived from an EMBL/GenBank/DDBJ whole genome shotgun (WGS) entry which is preliminary data.</text>
</comment>
<dbReference type="RefSeq" id="WP_180746564.1">
    <property type="nucleotide sequence ID" value="NZ_CBCRWQ010000004.1"/>
</dbReference>
<keyword evidence="1" id="KW-0378">Hydrolase</keyword>
<keyword evidence="2" id="KW-1185">Reference proteome</keyword>
<dbReference type="Gene3D" id="3.40.50.1820">
    <property type="entry name" value="alpha/beta hydrolase"/>
    <property type="match status" value="1"/>
</dbReference>
<evidence type="ECO:0000313" key="1">
    <source>
        <dbReference type="EMBL" id="MBA0016338.1"/>
    </source>
</evidence>
<dbReference type="Proteomes" id="UP000530186">
    <property type="component" value="Unassembled WGS sequence"/>
</dbReference>
<dbReference type="SUPFAM" id="SSF53474">
    <property type="entry name" value="alpha/beta-Hydrolases"/>
    <property type="match status" value="1"/>
</dbReference>
<name>A0A7V8N0B2_9LACT</name>
<dbReference type="AlphaFoldDB" id="A0A7V8N0B2"/>
<sequence>MKKKIIALLLTIWVLSIALGVILSRTEPSFSDSKEAGDYQAPTLFVHGYGGGYGSEKNIIEALSEKSGFRQVLRININRKGDLSSTGRWQPDVEHPLIAVVFNDGKPNEKYLRRVLVQLKSRYKIKAFNAVGHSTGANAWVNLAVSADKQKMPELQALITIAGPFNGFMGMPSETDVKKIELDKDGKPNTMVASYSYLDVNKDKFPKNTRVLNLFGNIGDDTDGVVPVSSARSLRYIVEENAKSYTEQEVTNAKAQHSALHDNNQVVNQFIYDFLK</sequence>
<dbReference type="EMBL" id="JACBNY010000004">
    <property type="protein sequence ID" value="MBA0016338.1"/>
    <property type="molecule type" value="Genomic_DNA"/>
</dbReference>
<accession>A0A7V8N0B2</accession>
<reference evidence="1 2" key="1">
    <citation type="submission" date="2020-07" db="EMBL/GenBank/DDBJ databases">
        <authorList>
            <person name="Hilgarth M."/>
            <person name="Werum V."/>
            <person name="Vogel R.F."/>
        </authorList>
    </citation>
    <scope>NUCLEOTIDE SEQUENCE [LARGE SCALE GENOMIC DNA]</scope>
    <source>
        <strain evidence="1 2">DSM 28961</strain>
    </source>
</reference>
<dbReference type="Pfam" id="PF06028">
    <property type="entry name" value="DUF915"/>
    <property type="match status" value="1"/>
</dbReference>